<dbReference type="InterPro" id="IPR017853">
    <property type="entry name" value="GH"/>
</dbReference>
<dbReference type="SUPFAM" id="SSF51445">
    <property type="entry name" value="(Trans)glycosidases"/>
    <property type="match status" value="1"/>
</dbReference>
<protein>
    <submittedName>
        <fullName evidence="1">Beta-glucosidase</fullName>
    </submittedName>
</protein>
<dbReference type="Gene3D" id="3.20.20.80">
    <property type="entry name" value="Glycosidases"/>
    <property type="match status" value="1"/>
</dbReference>
<sequence>MVQSFARGEGLFPSFFLGGFECSTHRRSDRRRLDLVASTRHDAEAEADYAGLASHGLLGARDGARWHLVEVRPGEYDWSSVLPQMRAAKRAGVRVAWDLAHYGYPDFLDPWTEGFADSLAAYAAAFARLALEEEGQPPILCPVNEISFWSWAGGEVAHFNPVARGRGGELKTRLVAASLRAARAARAAVPGTQIIAVDPLIRVVARSERQAGGAGGYHNSQWEGWDGLLGLQWPELGGGEDGFDVMGVNYYWNNQWMFQGPKITPGSARYLPFREILAGAWVRYGRPIFLAETSIEGIPRANWLRYIGNEVRAAMRAGVPVGGICLYPVLSHLGWDNDRYCPNGLFELGEPGQPRPVDAPLAEELRRQQALFAAHFRGEAVPEDQEALPELADALRQRALESKEQDEAES</sequence>
<dbReference type="Proteomes" id="UP001524642">
    <property type="component" value="Unassembled WGS sequence"/>
</dbReference>
<organism evidence="1 2">
    <name type="scientific">Roseomonas populi</name>
    <dbReference type="NCBI Taxonomy" id="3121582"/>
    <lineage>
        <taxon>Bacteria</taxon>
        <taxon>Pseudomonadati</taxon>
        <taxon>Pseudomonadota</taxon>
        <taxon>Alphaproteobacteria</taxon>
        <taxon>Acetobacterales</taxon>
        <taxon>Roseomonadaceae</taxon>
        <taxon>Roseomonas</taxon>
    </lineage>
</organism>
<dbReference type="RefSeq" id="WP_257717327.1">
    <property type="nucleotide sequence ID" value="NZ_JANJOU010000014.1"/>
</dbReference>
<keyword evidence="2" id="KW-1185">Reference proteome</keyword>
<gene>
    <name evidence="1" type="ORF">NRP21_16545</name>
</gene>
<evidence type="ECO:0000313" key="1">
    <source>
        <dbReference type="EMBL" id="MCR0983665.1"/>
    </source>
</evidence>
<comment type="caution">
    <text evidence="1">The sequence shown here is derived from an EMBL/GenBank/DDBJ whole genome shotgun (WGS) entry which is preliminary data.</text>
</comment>
<dbReference type="EMBL" id="JANJOU010000014">
    <property type="protein sequence ID" value="MCR0983665.1"/>
    <property type="molecule type" value="Genomic_DNA"/>
</dbReference>
<proteinExistence type="predicted"/>
<reference evidence="1 2" key="1">
    <citation type="submission" date="2022-06" db="EMBL/GenBank/DDBJ databases">
        <title>Roseomonas CN29.</title>
        <authorList>
            <person name="Cheng Y."/>
            <person name="He X."/>
        </authorList>
    </citation>
    <scope>NUCLEOTIDE SEQUENCE [LARGE SCALE GENOMIC DNA]</scope>
    <source>
        <strain evidence="1 2">CN29</strain>
    </source>
</reference>
<name>A0ABT1X6F4_9PROT</name>
<evidence type="ECO:0000313" key="2">
    <source>
        <dbReference type="Proteomes" id="UP001524642"/>
    </source>
</evidence>
<accession>A0ABT1X6F4</accession>